<evidence type="ECO:0000313" key="1">
    <source>
        <dbReference type="EMBL" id="VAW19118.1"/>
    </source>
</evidence>
<sequence length="195" mass="21599">MFHAKKHQNLLKSLLVLVLSALFFSAPSHAASFDSVYTKLDLNDCKQIPYSATEVADGASYACMGYDNTLVYVAEGDLRMFVSYGLNALKEKAAQQTLPAFNTINDTLEWRLIYENGKWQPFATILRWYTQSGDPSSQKGEILVVTKLEPGNVCHVAYINARLVPEANKIARDIADKTVAGFNCKTDKAINIPGE</sequence>
<organism evidence="1">
    <name type="scientific">hydrothermal vent metagenome</name>
    <dbReference type="NCBI Taxonomy" id="652676"/>
    <lineage>
        <taxon>unclassified sequences</taxon>
        <taxon>metagenomes</taxon>
        <taxon>ecological metagenomes</taxon>
    </lineage>
</organism>
<dbReference type="EMBL" id="UOEO01000099">
    <property type="protein sequence ID" value="VAW19118.1"/>
    <property type="molecule type" value="Genomic_DNA"/>
</dbReference>
<proteinExistence type="predicted"/>
<protein>
    <submittedName>
        <fullName evidence="1">Uncharacterized protein</fullName>
    </submittedName>
</protein>
<reference evidence="1" key="1">
    <citation type="submission" date="2018-06" db="EMBL/GenBank/DDBJ databases">
        <authorList>
            <person name="Zhirakovskaya E."/>
        </authorList>
    </citation>
    <scope>NUCLEOTIDE SEQUENCE</scope>
</reference>
<accession>A0A3B0TMD8</accession>
<gene>
    <name evidence="1" type="ORF">MNBD_ALPHA12-731</name>
</gene>
<dbReference type="AlphaFoldDB" id="A0A3B0TMD8"/>
<name>A0A3B0TMD8_9ZZZZ</name>